<dbReference type="AlphaFoldDB" id="A0AAV4UX21"/>
<dbReference type="EMBL" id="BPLR01013595">
    <property type="protein sequence ID" value="GIY62219.1"/>
    <property type="molecule type" value="Genomic_DNA"/>
</dbReference>
<protein>
    <submittedName>
        <fullName evidence="1">Uncharacterized protein</fullName>
    </submittedName>
</protein>
<sequence length="121" mass="14173">MDWADVLDACHLLPCVVFLKHKIQSNFRRTGPGFVFFMYFRDLMQKILCLVMSAEKFHVFGWIKRSSLVPKTQVLVVGQNIQQKFVREKITFAMCYFYNFAITPSGPRNISATMRTRIDLK</sequence>
<comment type="caution">
    <text evidence="1">The sequence shown here is derived from an EMBL/GenBank/DDBJ whole genome shotgun (WGS) entry which is preliminary data.</text>
</comment>
<keyword evidence="2" id="KW-1185">Reference proteome</keyword>
<gene>
    <name evidence="1" type="ORF">CEXT_84401</name>
</gene>
<organism evidence="1 2">
    <name type="scientific">Caerostris extrusa</name>
    <name type="common">Bark spider</name>
    <name type="synonym">Caerostris bankana</name>
    <dbReference type="NCBI Taxonomy" id="172846"/>
    <lineage>
        <taxon>Eukaryota</taxon>
        <taxon>Metazoa</taxon>
        <taxon>Ecdysozoa</taxon>
        <taxon>Arthropoda</taxon>
        <taxon>Chelicerata</taxon>
        <taxon>Arachnida</taxon>
        <taxon>Araneae</taxon>
        <taxon>Araneomorphae</taxon>
        <taxon>Entelegynae</taxon>
        <taxon>Araneoidea</taxon>
        <taxon>Araneidae</taxon>
        <taxon>Caerostris</taxon>
    </lineage>
</organism>
<name>A0AAV4UX21_CAEEX</name>
<evidence type="ECO:0000313" key="1">
    <source>
        <dbReference type="EMBL" id="GIY62219.1"/>
    </source>
</evidence>
<proteinExistence type="predicted"/>
<reference evidence="1 2" key="1">
    <citation type="submission" date="2021-06" db="EMBL/GenBank/DDBJ databases">
        <title>Caerostris extrusa draft genome.</title>
        <authorList>
            <person name="Kono N."/>
            <person name="Arakawa K."/>
        </authorList>
    </citation>
    <scope>NUCLEOTIDE SEQUENCE [LARGE SCALE GENOMIC DNA]</scope>
</reference>
<accession>A0AAV4UX21</accession>
<evidence type="ECO:0000313" key="2">
    <source>
        <dbReference type="Proteomes" id="UP001054945"/>
    </source>
</evidence>
<dbReference type="Proteomes" id="UP001054945">
    <property type="component" value="Unassembled WGS sequence"/>
</dbReference>